<name>A0A0K0ER66_STRER</name>
<dbReference type="Proteomes" id="UP000035681">
    <property type="component" value="Unplaced"/>
</dbReference>
<dbReference type="WBParaSite" id="TCONS_00000696.p1">
    <property type="protein sequence ID" value="TCONS_00000696.p1"/>
    <property type="gene ID" value="XLOC_000673"/>
</dbReference>
<dbReference type="WBParaSite" id="SSTP_0001195000.1">
    <property type="protein sequence ID" value="SSTP_0001195000.1"/>
    <property type="gene ID" value="SSTP_0001195000"/>
</dbReference>
<proteinExistence type="predicted"/>
<evidence type="ECO:0000313" key="1">
    <source>
        <dbReference type="Proteomes" id="UP000035681"/>
    </source>
</evidence>
<accession>A0A0K0ER66</accession>
<protein>
    <submittedName>
        <fullName evidence="2">Small integral membrane protein 26</fullName>
    </submittedName>
</protein>
<reference evidence="2" key="1">
    <citation type="submission" date="2015-08" db="UniProtKB">
        <authorList>
            <consortium name="WormBaseParasite"/>
        </authorList>
    </citation>
    <scope>IDENTIFICATION</scope>
</reference>
<sequence>MVKVGRIQRISNLLRALPQHLFKKYPEQMIFFSTFGVACVGLTVYRTKQLMDGRDEKPYYRGYYDIVRPSDTVALEWKLPTDYPARYLTNRENVNWQTYDKDYGYKAKI</sequence>
<organism evidence="2">
    <name type="scientific">Strongyloides stercoralis</name>
    <name type="common">Threadworm</name>
    <dbReference type="NCBI Taxonomy" id="6248"/>
    <lineage>
        <taxon>Eukaryota</taxon>
        <taxon>Metazoa</taxon>
        <taxon>Ecdysozoa</taxon>
        <taxon>Nematoda</taxon>
        <taxon>Chromadorea</taxon>
        <taxon>Rhabditida</taxon>
        <taxon>Tylenchina</taxon>
        <taxon>Panagrolaimomorpha</taxon>
        <taxon>Strongyloidoidea</taxon>
        <taxon>Strongyloididae</taxon>
        <taxon>Strongyloides</taxon>
    </lineage>
</organism>
<evidence type="ECO:0000313" key="2">
    <source>
        <dbReference type="WBParaSite" id="SSTP_0001195000.1"/>
    </source>
</evidence>
<dbReference type="STRING" id="6248.A0A0K0ER66"/>
<dbReference type="AlphaFoldDB" id="A0A0K0ER66"/>
<keyword evidence="1" id="KW-1185">Reference proteome</keyword>